<reference evidence="4" key="2">
    <citation type="journal article" date="2008" name="Nucleic Acids Res.">
        <title>The rice annotation project database (RAP-DB): 2008 update.</title>
        <authorList>
            <consortium name="The rice annotation project (RAP)"/>
        </authorList>
    </citation>
    <scope>GENOME REANNOTATION</scope>
    <source>
        <strain evidence="4">cv. Nipponbare</strain>
    </source>
</reference>
<dbReference type="InterPro" id="IPR001584">
    <property type="entry name" value="Integrase_cat-core"/>
</dbReference>
<proteinExistence type="predicted"/>
<dbReference type="GO" id="GO:0003676">
    <property type="term" value="F:nucleic acid binding"/>
    <property type="evidence" value="ECO:0007669"/>
    <property type="project" value="InterPro"/>
</dbReference>
<dbReference type="SUPFAM" id="SSF53098">
    <property type="entry name" value="Ribonuclease H-like"/>
    <property type="match status" value="1"/>
</dbReference>
<protein>
    <submittedName>
        <fullName evidence="3">Retrotransposon protein, putative, unclassified</fullName>
    </submittedName>
</protein>
<dbReference type="Pfam" id="PF00665">
    <property type="entry name" value="rve"/>
    <property type="match status" value="1"/>
</dbReference>
<accession>Q2R5A1</accession>
<name>Q2R5A1_ORYSJ</name>
<dbReference type="InterPro" id="IPR012337">
    <property type="entry name" value="RNaseH-like_sf"/>
</dbReference>
<reference evidence="4" key="1">
    <citation type="journal article" date="2005" name="Nature">
        <title>The map-based sequence of the rice genome.</title>
        <authorList>
            <consortium name="International rice genome sequencing project (IRGSP)"/>
            <person name="Matsumoto T."/>
            <person name="Wu J."/>
            <person name="Kanamori H."/>
            <person name="Katayose Y."/>
            <person name="Fujisawa M."/>
            <person name="Namiki N."/>
            <person name="Mizuno H."/>
            <person name="Yamamoto K."/>
            <person name="Antonio B.A."/>
            <person name="Baba T."/>
            <person name="Sakata K."/>
            <person name="Nagamura Y."/>
            <person name="Aoki H."/>
            <person name="Arikawa K."/>
            <person name="Arita K."/>
            <person name="Bito T."/>
            <person name="Chiden Y."/>
            <person name="Fujitsuka N."/>
            <person name="Fukunaka R."/>
            <person name="Hamada M."/>
            <person name="Harada C."/>
            <person name="Hayashi A."/>
            <person name="Hijishita S."/>
            <person name="Honda M."/>
            <person name="Hosokawa S."/>
            <person name="Ichikawa Y."/>
            <person name="Idonuma A."/>
            <person name="Iijima M."/>
            <person name="Ikeda M."/>
            <person name="Ikeno M."/>
            <person name="Ito K."/>
            <person name="Ito S."/>
            <person name="Ito T."/>
            <person name="Ito Y."/>
            <person name="Ito Y."/>
            <person name="Iwabuchi A."/>
            <person name="Kamiya K."/>
            <person name="Karasawa W."/>
            <person name="Kurita K."/>
            <person name="Katagiri S."/>
            <person name="Kikuta A."/>
            <person name="Kobayashi H."/>
            <person name="Kobayashi N."/>
            <person name="Machita K."/>
            <person name="Maehara T."/>
            <person name="Masukawa M."/>
            <person name="Mizubayashi T."/>
            <person name="Mukai Y."/>
            <person name="Nagasaki H."/>
            <person name="Nagata Y."/>
            <person name="Naito S."/>
            <person name="Nakashima M."/>
            <person name="Nakama Y."/>
            <person name="Nakamichi Y."/>
            <person name="Nakamura M."/>
            <person name="Meguro A."/>
            <person name="Negishi M."/>
            <person name="Ohta I."/>
            <person name="Ohta T."/>
            <person name="Okamoto M."/>
            <person name="Ono N."/>
            <person name="Saji S."/>
            <person name="Sakaguchi M."/>
            <person name="Sakai K."/>
            <person name="Shibata M."/>
            <person name="Shimokawa T."/>
            <person name="Song J."/>
            <person name="Takazaki Y."/>
            <person name="Terasawa K."/>
            <person name="Tsugane M."/>
            <person name="Tsuji K."/>
            <person name="Ueda S."/>
            <person name="Waki K."/>
            <person name="Yamagata H."/>
            <person name="Yamamoto M."/>
            <person name="Yamamoto S."/>
            <person name="Yamane H."/>
            <person name="Yoshiki S."/>
            <person name="Yoshihara R."/>
            <person name="Yukawa K."/>
            <person name="Zhong H."/>
            <person name="Yano M."/>
            <person name="Yuan Q."/>
            <person name="Ouyang S."/>
            <person name="Liu J."/>
            <person name="Jones K.M."/>
            <person name="Gansberger K."/>
            <person name="Moffat K."/>
            <person name="Hill J."/>
            <person name="Bera J."/>
            <person name="Fadrosh D."/>
            <person name="Jin S."/>
            <person name="Johri S."/>
            <person name="Kim M."/>
            <person name="Overton L."/>
            <person name="Reardon M."/>
            <person name="Tsitrin T."/>
            <person name="Vuong H."/>
            <person name="Weaver B."/>
            <person name="Ciecko A."/>
            <person name="Tallon L."/>
            <person name="Jackson J."/>
            <person name="Pai G."/>
            <person name="Aken S.V."/>
            <person name="Utterback T."/>
            <person name="Reidmuller S."/>
            <person name="Feldblyum T."/>
            <person name="Hsiao J."/>
            <person name="Zismann V."/>
            <person name="Iobst S."/>
            <person name="de Vazeille A.R."/>
            <person name="Buell C.R."/>
            <person name="Ying K."/>
            <person name="Li Y."/>
            <person name="Lu T."/>
            <person name="Huang Y."/>
            <person name="Zhao Q."/>
            <person name="Feng Q."/>
            <person name="Zhang L."/>
            <person name="Zhu J."/>
            <person name="Weng Q."/>
            <person name="Mu J."/>
            <person name="Lu Y."/>
            <person name="Fan D."/>
            <person name="Liu Y."/>
            <person name="Guan J."/>
            <person name="Zhang Y."/>
            <person name="Yu S."/>
            <person name="Liu X."/>
            <person name="Zhang Y."/>
            <person name="Hong G."/>
            <person name="Han B."/>
            <person name="Choisne N."/>
            <person name="Demange N."/>
            <person name="Orjeda G."/>
            <person name="Samain S."/>
            <person name="Cattolico L."/>
            <person name="Pelletier E."/>
            <person name="Couloux A."/>
            <person name="Segurens B."/>
            <person name="Wincker P."/>
            <person name="D'Hont A."/>
            <person name="Scarpelli C."/>
            <person name="Weissenbach J."/>
            <person name="Salanoubat M."/>
            <person name="Quetier F."/>
            <person name="Yu Y."/>
            <person name="Kim H.R."/>
            <person name="Rambo T."/>
            <person name="Currie J."/>
            <person name="Collura K."/>
            <person name="Luo M."/>
            <person name="Yang T."/>
            <person name="Ammiraju J.S.S."/>
            <person name="Engler F."/>
            <person name="Soderlund C."/>
            <person name="Wing R.A."/>
            <person name="Palmer L.E."/>
            <person name="de la Bastide M."/>
            <person name="Spiegel L."/>
            <person name="Nascimento L."/>
            <person name="Zutavern T."/>
            <person name="O'Shaughnessy A."/>
            <person name="Dike S."/>
            <person name="Dedhia N."/>
            <person name="Preston R."/>
            <person name="Balija V."/>
            <person name="McCombie W.R."/>
            <person name="Chow T."/>
            <person name="Chen H."/>
            <person name="Chung M."/>
            <person name="Chen C."/>
            <person name="Shaw J."/>
            <person name="Wu H."/>
            <person name="Hsiao K."/>
            <person name="Chao Y."/>
            <person name="Chu M."/>
            <person name="Cheng C."/>
            <person name="Hour A."/>
            <person name="Lee P."/>
            <person name="Lin S."/>
            <person name="Lin Y."/>
            <person name="Liou J."/>
            <person name="Liu S."/>
            <person name="Hsing Y."/>
            <person name="Raghuvanshi S."/>
            <person name="Mohanty A."/>
            <person name="Bharti A.K."/>
            <person name="Gaur A."/>
            <person name="Gupta V."/>
            <person name="Kumar D."/>
            <person name="Ravi V."/>
            <person name="Vij S."/>
            <person name="Kapur A."/>
            <person name="Khurana P."/>
            <person name="Khurana P."/>
            <person name="Khurana J.P."/>
            <person name="Tyagi A.K."/>
            <person name="Gaikwad K."/>
            <person name="Singh A."/>
            <person name="Dalal V."/>
            <person name="Srivastava S."/>
            <person name="Dixit A."/>
            <person name="Pal A.K."/>
            <person name="Ghazi I.A."/>
            <person name="Yadav M."/>
            <person name="Pandit A."/>
            <person name="Bhargava A."/>
            <person name="Sureshbabu K."/>
            <person name="Batra K."/>
            <person name="Sharma T.R."/>
            <person name="Mohapatra T."/>
            <person name="Singh N.K."/>
            <person name="Messing J."/>
            <person name="Nelson A.B."/>
            <person name="Fuks G."/>
            <person name="Kavchok S."/>
            <person name="Keizer G."/>
            <person name="Linton E."/>
            <person name="Llaca V."/>
            <person name="Song R."/>
            <person name="Tanyolac B."/>
            <person name="Young S."/>
            <person name="Ho-Il K."/>
            <person name="Hahn J.H."/>
            <person name="Sangsakoo G."/>
            <person name="Vanavichit A."/>
            <person name="de Mattos Luiz.A.T."/>
            <person name="Zimmer P.D."/>
            <person name="Malone G."/>
            <person name="Dellagostin O."/>
            <person name="de Oliveira A.C."/>
            <person name="Bevan M."/>
            <person name="Bancroft I."/>
            <person name="Minx P."/>
            <person name="Cordum H."/>
            <person name="Wilson R."/>
            <person name="Cheng Z."/>
            <person name="Jin W."/>
            <person name="Jiang J."/>
            <person name="Leong S.A."/>
            <person name="Iwama H."/>
            <person name="Gojobori T."/>
            <person name="Itoh T."/>
            <person name="Niimura Y."/>
            <person name="Fujii Y."/>
            <person name="Habara T."/>
            <person name="Sakai H."/>
            <person name="Sato Y."/>
            <person name="Wilson G."/>
            <person name="Kumar K."/>
            <person name="McCouch S."/>
            <person name="Juretic N."/>
            <person name="Hoen D."/>
            <person name="Wright S."/>
            <person name="Bruskiewich R."/>
            <person name="Bureau T."/>
            <person name="Miyao A."/>
            <person name="Hirochika H."/>
            <person name="Nishikawa T."/>
            <person name="Kadowaki K."/>
            <person name="Sugiura M."/>
            <person name="Burr B."/>
            <person name="Sasaki T."/>
        </authorList>
    </citation>
    <scope>NUCLEOTIDE SEQUENCE [LARGE SCALE GENOMIC DNA]</scope>
    <source>
        <strain evidence="4">cv. Nipponbare</strain>
    </source>
</reference>
<dbReference type="PROSITE" id="PS50994">
    <property type="entry name" value="INTEGRASE"/>
    <property type="match status" value="1"/>
</dbReference>
<feature type="domain" description="Integrase catalytic" evidence="2">
    <location>
        <begin position="68"/>
        <end position="233"/>
    </location>
</feature>
<evidence type="ECO:0000313" key="3">
    <source>
        <dbReference type="EMBL" id="AAX96278.1"/>
    </source>
</evidence>
<evidence type="ECO:0000313" key="4">
    <source>
        <dbReference type="Proteomes" id="UP000000763"/>
    </source>
</evidence>
<dbReference type="PANTHER" id="PTHR47266">
    <property type="entry name" value="ENDONUCLEASE-RELATED"/>
    <property type="match status" value="1"/>
</dbReference>
<dbReference type="InterPro" id="IPR052160">
    <property type="entry name" value="Gypsy_RT_Integrase-like"/>
</dbReference>
<feature type="region of interest" description="Disordered" evidence="1">
    <location>
        <begin position="1"/>
        <end position="22"/>
    </location>
</feature>
<dbReference type="Proteomes" id="UP000000763">
    <property type="component" value="Chromosome 11"/>
</dbReference>
<dbReference type="InterPro" id="IPR036397">
    <property type="entry name" value="RNaseH_sf"/>
</dbReference>
<sequence length="321" mass="37198">MRRGQLLKEQDDDVTTGRQRGLASASRNKGVATVEEVGAMLMETVVRCYAALVDGERCPLERMRVNAGHESPEKAKGRLFDVWGIDFMGPFPKSYDCEYILVAVDDVSKWVEAMPCRTADAKHARRMFHETIFPRFGTPYMVISDGGSHFIDKTFQNLLQELWAQHNIATPYHPQTSGQAETSNKQIKNILQKTVNEMGKAWKNKLSDALWAYRTAYKTPIGMSPYQLVYGKTCHLSVELEHRAHWAIRTWNMDLKGAGQHRKMQLSELEEWRDKAYHNAKIYKDRTKRWHDKRIKHKEFKAGDKVLLFNSWVKLFRHGKL</sequence>
<gene>
    <name evidence="3" type="ordered locus">LOC_Os11g25720</name>
</gene>
<dbReference type="GO" id="GO:0015074">
    <property type="term" value="P:DNA integration"/>
    <property type="evidence" value="ECO:0007669"/>
    <property type="project" value="InterPro"/>
</dbReference>
<dbReference type="Gene3D" id="3.30.420.10">
    <property type="entry name" value="Ribonuclease H-like superfamily/Ribonuclease H"/>
    <property type="match status" value="1"/>
</dbReference>
<organism evidence="3 4">
    <name type="scientific">Oryza sativa subsp. japonica</name>
    <name type="common">Rice</name>
    <dbReference type="NCBI Taxonomy" id="39947"/>
    <lineage>
        <taxon>Eukaryota</taxon>
        <taxon>Viridiplantae</taxon>
        <taxon>Streptophyta</taxon>
        <taxon>Embryophyta</taxon>
        <taxon>Tracheophyta</taxon>
        <taxon>Spermatophyta</taxon>
        <taxon>Magnoliopsida</taxon>
        <taxon>Liliopsida</taxon>
        <taxon>Poales</taxon>
        <taxon>Poaceae</taxon>
        <taxon>BOP clade</taxon>
        <taxon>Oryzoideae</taxon>
        <taxon>Oryzeae</taxon>
        <taxon>Oryzinae</taxon>
        <taxon>Oryza</taxon>
        <taxon>Oryza sativa</taxon>
    </lineage>
</organism>
<dbReference type="EMBL" id="AC145367">
    <property type="protein sequence ID" value="AAX96278.1"/>
    <property type="molecule type" value="Genomic_DNA"/>
</dbReference>
<dbReference type="AlphaFoldDB" id="Q2R5A1"/>
<evidence type="ECO:0000256" key="1">
    <source>
        <dbReference type="SAM" id="MobiDB-lite"/>
    </source>
</evidence>
<evidence type="ECO:0000259" key="2">
    <source>
        <dbReference type="PROSITE" id="PS50994"/>
    </source>
</evidence>